<feature type="compositionally biased region" description="Polar residues" evidence="1">
    <location>
        <begin position="1186"/>
        <end position="1210"/>
    </location>
</feature>
<feature type="compositionally biased region" description="Polar residues" evidence="1">
    <location>
        <begin position="23"/>
        <end position="40"/>
    </location>
</feature>
<feature type="compositionally biased region" description="Polar residues" evidence="1">
    <location>
        <begin position="1035"/>
        <end position="1047"/>
    </location>
</feature>
<dbReference type="Proteomes" id="UP001497453">
    <property type="component" value="Chromosome 2"/>
</dbReference>
<evidence type="ECO:0000256" key="1">
    <source>
        <dbReference type="SAM" id="MobiDB-lite"/>
    </source>
</evidence>
<protein>
    <submittedName>
        <fullName evidence="2">Uncharacterized protein</fullName>
    </submittedName>
</protein>
<feature type="compositionally biased region" description="Low complexity" evidence="1">
    <location>
        <begin position="527"/>
        <end position="541"/>
    </location>
</feature>
<feature type="compositionally biased region" description="Pro residues" evidence="1">
    <location>
        <begin position="167"/>
        <end position="189"/>
    </location>
</feature>
<feature type="region of interest" description="Disordered" evidence="1">
    <location>
        <begin position="794"/>
        <end position="865"/>
    </location>
</feature>
<feature type="compositionally biased region" description="Polar residues" evidence="1">
    <location>
        <begin position="918"/>
        <end position="930"/>
    </location>
</feature>
<reference evidence="3" key="1">
    <citation type="submission" date="2024-04" db="EMBL/GenBank/DDBJ databases">
        <authorList>
            <person name="Shaw F."/>
            <person name="Minotto A."/>
        </authorList>
    </citation>
    <scope>NUCLEOTIDE SEQUENCE [LARGE SCALE GENOMIC DNA]</scope>
</reference>
<feature type="region of interest" description="Disordered" evidence="1">
    <location>
        <begin position="953"/>
        <end position="1306"/>
    </location>
</feature>
<feature type="compositionally biased region" description="Polar residues" evidence="1">
    <location>
        <begin position="72"/>
        <end position="82"/>
    </location>
</feature>
<feature type="compositionally biased region" description="Basic residues" evidence="1">
    <location>
        <begin position="236"/>
        <end position="247"/>
    </location>
</feature>
<feature type="region of interest" description="Disordered" evidence="1">
    <location>
        <begin position="303"/>
        <end position="392"/>
    </location>
</feature>
<sequence>MAVLRDDATPDSTENWDDDFEFQQDSNGPTRRSTTSTQQNEDWDDSLTRRHTPLSKDRTNTLTHWAEPGPSTPTKRPQVQTENWDDDFQDKTGSPPHNTSPRSRRSRMRQSVENWDDEFEPKVDSPSGKSARWSSSSSDDGEFGFGDREEDRTVTSRSRRAPLFPGDTPPPPVPPIPTFHPEEPAPFPRSPTTSVFSVPVSESVTYSSTAHLPLRPTRSGSSFGALPPSPPIHRERERRRLRKKSRPPRVDDNIYELDDRVELAARPVTPPREHTQPIQVPINADAPIVETTSSTRGSLVSRIGSVGKRLGAARRKRVSTEPSEVALQETPQGSSVPGSPPSTSSRWFFRHGGGGAESPPGPSTPLKHEKSVDKLLGMAPGDPVTPSRRKAKHADLPEDLDVMMQNGHTHHDSGATIVFGTPRRPTSMQIPPSSSDMRKSRPTSSRHASENHQSRRSRSSSKHRSASASVDDLAKTRIEEEGYGSRGFMGGIRRISITTKHKRTKSSAPSMSEPAQEKRSGERTRPRTSTSSASTPAVPVLPALPPDRGDDATPRPSTRTRPSMDQSRPSVEGVLLPPIELQPPSPARISPTTLQSSHSEPIASVRGIDSLLSSDEASPTPLPSPSRPKAPGSPQQTASLGRSALPPKEKEVISGFVPRRNSLGDLKIPARISQAQVGLRRDLGMVREFATSVEQLKQLQSTYTSLVTEVQALLLSTAPPDPTPPPRALSPTLFNLPRPSSRARSNTNPQTSANAMNAASSHRQLASQYNSIQSKYRISWECAELLIELGGGTPAVSGSTSPPGNANMGTPRGSRDRAITLAGDEPRPDIGIPSSTSSSTIHSNSMAPPLASPPNPSHWRASTGRSDLSTRQLFLLRGMITSDSSMYMDIPEEDVNRHWKWGDAMSSSITLPSEESSQLGSASGTRSSSPMKKRRSHFGMRGLRDMLRSLKKSHTEQQLPILQNGRPAHTPPPLSIAQSSTSVSASTDSSLNLPTVKPGKGPRPQSLIQRRRAKTSTGPESMKSLRDREYHPNSPYATTGPTSLSHKSSPRRPSLASIFRLGQKHKTGSSSSGLADNSNNVSAKPSPQSGIRELQLSAEDVPSCPPSSSGHGSSNTTAEDAEDGWDQVDSASDLELASRAIFGSGAEGASTVRGKKGKSPYAMLQQARRTPNASQSSIWGGGGESPQKTSSSNNQASLRSPISAHSQAPQARSIKLSDVQEHSDAHPPERQSRQTSASSSRPKSRGSGAPSPSPRRPPSRGKRNAGLTGSVRSAPPQTWLSQGHGHSPELQGGALPPSMSPSEGMNISLAMTPENIRPLLENAKEVHARCNECIAELRDLLAARRLVD</sequence>
<accession>A0ABP1D541</accession>
<gene>
    <name evidence="2" type="ORF">GFSPODELE1_LOCUS4360</name>
</gene>
<feature type="compositionally biased region" description="Basic and acidic residues" evidence="1">
    <location>
        <begin position="515"/>
        <end position="525"/>
    </location>
</feature>
<name>A0ABP1D541_9APHY</name>
<dbReference type="Pfam" id="PF20162">
    <property type="entry name" value="Etd1"/>
    <property type="match status" value="1"/>
</dbReference>
<feature type="compositionally biased region" description="Polar residues" evidence="1">
    <location>
        <begin position="796"/>
        <end position="808"/>
    </location>
</feature>
<feature type="compositionally biased region" description="Polar residues" evidence="1">
    <location>
        <begin position="1167"/>
        <end position="1178"/>
    </location>
</feature>
<feature type="compositionally biased region" description="Basic and acidic residues" evidence="1">
    <location>
        <begin position="813"/>
        <end position="828"/>
    </location>
</feature>
<feature type="region of interest" description="Disordered" evidence="1">
    <location>
        <begin position="717"/>
        <end position="759"/>
    </location>
</feature>
<evidence type="ECO:0000313" key="2">
    <source>
        <dbReference type="EMBL" id="CAL1703023.1"/>
    </source>
</evidence>
<feature type="compositionally biased region" description="Polar residues" evidence="1">
    <location>
        <begin position="742"/>
        <end position="759"/>
    </location>
</feature>
<feature type="compositionally biased region" description="Basic and acidic residues" evidence="1">
    <location>
        <begin position="1218"/>
        <end position="1232"/>
    </location>
</feature>
<evidence type="ECO:0000313" key="3">
    <source>
        <dbReference type="Proteomes" id="UP001497453"/>
    </source>
</evidence>
<feature type="compositionally biased region" description="Basic and acidic residues" evidence="1">
    <location>
        <begin position="248"/>
        <end position="263"/>
    </location>
</feature>
<proteinExistence type="predicted"/>
<feature type="compositionally biased region" description="Polar residues" evidence="1">
    <location>
        <begin position="590"/>
        <end position="599"/>
    </location>
</feature>
<feature type="region of interest" description="Disordered" evidence="1">
    <location>
        <begin position="1"/>
        <end position="286"/>
    </location>
</feature>
<feature type="compositionally biased region" description="Polar residues" evidence="1">
    <location>
        <begin position="555"/>
        <end position="569"/>
    </location>
</feature>
<organism evidence="2 3">
    <name type="scientific">Somion occarium</name>
    <dbReference type="NCBI Taxonomy" id="3059160"/>
    <lineage>
        <taxon>Eukaryota</taxon>
        <taxon>Fungi</taxon>
        <taxon>Dikarya</taxon>
        <taxon>Basidiomycota</taxon>
        <taxon>Agaricomycotina</taxon>
        <taxon>Agaricomycetes</taxon>
        <taxon>Polyporales</taxon>
        <taxon>Cerrenaceae</taxon>
        <taxon>Somion</taxon>
    </lineage>
</organism>
<dbReference type="EMBL" id="OZ037945">
    <property type="protein sequence ID" value="CAL1703023.1"/>
    <property type="molecule type" value="Genomic_DNA"/>
</dbReference>
<dbReference type="InterPro" id="IPR045342">
    <property type="entry name" value="Etd1"/>
</dbReference>
<feature type="compositionally biased region" description="Basic residues" evidence="1">
    <location>
        <begin position="454"/>
        <end position="465"/>
    </location>
</feature>
<feature type="compositionally biased region" description="Low complexity" evidence="1">
    <location>
        <begin position="834"/>
        <end position="845"/>
    </location>
</feature>
<feature type="compositionally biased region" description="Low complexity" evidence="1">
    <location>
        <begin position="975"/>
        <end position="990"/>
    </location>
</feature>
<feature type="compositionally biased region" description="Pro residues" evidence="1">
    <location>
        <begin position="719"/>
        <end position="728"/>
    </location>
</feature>
<feature type="compositionally biased region" description="Polar residues" evidence="1">
    <location>
        <begin position="424"/>
        <end position="435"/>
    </location>
</feature>
<feature type="region of interest" description="Disordered" evidence="1">
    <location>
        <begin position="408"/>
        <end position="650"/>
    </location>
</feature>
<feature type="region of interest" description="Disordered" evidence="1">
    <location>
        <begin position="911"/>
        <end position="940"/>
    </location>
</feature>
<feature type="compositionally biased region" description="Polar residues" evidence="1">
    <location>
        <begin position="1068"/>
        <end position="1089"/>
    </location>
</feature>
<feature type="compositionally biased region" description="Basic and acidic residues" evidence="1">
    <location>
        <begin position="145"/>
        <end position="154"/>
    </location>
</feature>
<feature type="compositionally biased region" description="Low complexity" evidence="1">
    <location>
        <begin position="330"/>
        <end position="345"/>
    </location>
</feature>
<feature type="compositionally biased region" description="Low complexity" evidence="1">
    <location>
        <begin position="190"/>
        <end position="205"/>
    </location>
</feature>
<feature type="compositionally biased region" description="Low complexity" evidence="1">
    <location>
        <begin position="1236"/>
        <end position="1250"/>
    </location>
</feature>
<keyword evidence="3" id="KW-1185">Reference proteome</keyword>